<dbReference type="InterPro" id="IPR046348">
    <property type="entry name" value="SIS_dom_sf"/>
</dbReference>
<dbReference type="InterPro" id="IPR000281">
    <property type="entry name" value="HTH_RpiR"/>
</dbReference>
<dbReference type="PANTHER" id="PTHR30514">
    <property type="entry name" value="GLUCOKINASE"/>
    <property type="match status" value="1"/>
</dbReference>
<feature type="domain" description="HTH rpiR-type" evidence="2">
    <location>
        <begin position="33"/>
        <end position="109"/>
    </location>
</feature>
<sequence>MPSRQQARAQASAITPGRQAPGAEASPTSPTAPADRVRALFGGHRLSPAQRRIAQYIVDHLTEAAFLSITDLAERVGVSQPSVTRFASSLGFSGYPALREALQPIALSSVAGSPDARETREEIRRNELQAAVDAEIENLESLRRTLADPGRILDIGRELARSVPLTVLGLRISVSLAEYFAYAARRIHPDVRLVTRGGSVAYDALLQSREAGGTWVVAFAMPRHANETLAAMQAARSTGLRVALITDLTLGALVDEADVALTAGTGSRLVFDSYAAPGVLSAAVLQAMADADPVRTQSRLEGYEQVAEQHDFFLED</sequence>
<dbReference type="Pfam" id="PF01418">
    <property type="entry name" value="HTH_6"/>
    <property type="match status" value="1"/>
</dbReference>
<feature type="region of interest" description="Disordered" evidence="1">
    <location>
        <begin position="1"/>
        <end position="35"/>
    </location>
</feature>
<protein>
    <submittedName>
        <fullName evidence="3">MurR/RpiR family transcriptional regulator</fullName>
    </submittedName>
</protein>
<dbReference type="PANTHER" id="PTHR30514:SF18">
    <property type="entry name" value="RPIR-FAMILY TRANSCRIPTIONAL REGULATOR"/>
    <property type="match status" value="1"/>
</dbReference>
<dbReference type="Gene3D" id="1.10.10.10">
    <property type="entry name" value="Winged helix-like DNA-binding domain superfamily/Winged helix DNA-binding domain"/>
    <property type="match status" value="1"/>
</dbReference>
<evidence type="ECO:0000313" key="4">
    <source>
        <dbReference type="Proteomes" id="UP001500403"/>
    </source>
</evidence>
<feature type="compositionally biased region" description="Low complexity" evidence="1">
    <location>
        <begin position="20"/>
        <end position="34"/>
    </location>
</feature>
<dbReference type="PROSITE" id="PS51071">
    <property type="entry name" value="HTH_RPIR"/>
    <property type="match status" value="1"/>
</dbReference>
<dbReference type="InterPro" id="IPR001347">
    <property type="entry name" value="SIS_dom"/>
</dbReference>
<dbReference type="SUPFAM" id="SSF46689">
    <property type="entry name" value="Homeodomain-like"/>
    <property type="match status" value="1"/>
</dbReference>
<dbReference type="InterPro" id="IPR047640">
    <property type="entry name" value="RpiR-like"/>
</dbReference>
<dbReference type="Gene3D" id="3.40.50.10490">
    <property type="entry name" value="Glucose-6-phosphate isomerase like protein, domain 1"/>
    <property type="match status" value="1"/>
</dbReference>
<comment type="caution">
    <text evidence="3">The sequence shown here is derived from an EMBL/GenBank/DDBJ whole genome shotgun (WGS) entry which is preliminary data.</text>
</comment>
<gene>
    <name evidence="3" type="ORF">GCM10010446_12240</name>
</gene>
<reference evidence="4" key="1">
    <citation type="journal article" date="2019" name="Int. J. Syst. Evol. Microbiol.">
        <title>The Global Catalogue of Microorganisms (GCM) 10K type strain sequencing project: providing services to taxonomists for standard genome sequencing and annotation.</title>
        <authorList>
            <consortium name="The Broad Institute Genomics Platform"/>
            <consortium name="The Broad Institute Genome Sequencing Center for Infectious Disease"/>
            <person name="Wu L."/>
            <person name="Ma J."/>
        </authorList>
    </citation>
    <scope>NUCLEOTIDE SEQUENCE [LARGE SCALE GENOMIC DNA]</scope>
    <source>
        <strain evidence="4">JCM 9088</strain>
    </source>
</reference>
<keyword evidence="4" id="KW-1185">Reference proteome</keyword>
<dbReference type="SUPFAM" id="SSF53697">
    <property type="entry name" value="SIS domain"/>
    <property type="match status" value="1"/>
</dbReference>
<feature type="compositionally biased region" description="Low complexity" evidence="1">
    <location>
        <begin position="1"/>
        <end position="13"/>
    </location>
</feature>
<dbReference type="EMBL" id="BAAAUD010000013">
    <property type="protein sequence ID" value="GAA2929278.1"/>
    <property type="molecule type" value="Genomic_DNA"/>
</dbReference>
<organism evidence="3 4">
    <name type="scientific">Streptomyces enissocaesilis</name>
    <dbReference type="NCBI Taxonomy" id="332589"/>
    <lineage>
        <taxon>Bacteria</taxon>
        <taxon>Bacillati</taxon>
        <taxon>Actinomycetota</taxon>
        <taxon>Actinomycetes</taxon>
        <taxon>Kitasatosporales</taxon>
        <taxon>Streptomycetaceae</taxon>
        <taxon>Streptomyces</taxon>
        <taxon>Streptomyces rochei group</taxon>
    </lineage>
</organism>
<dbReference type="Pfam" id="PF01380">
    <property type="entry name" value="SIS"/>
    <property type="match status" value="1"/>
</dbReference>
<accession>A0ABP6JCU9</accession>
<dbReference type="InterPro" id="IPR036388">
    <property type="entry name" value="WH-like_DNA-bd_sf"/>
</dbReference>
<dbReference type="InterPro" id="IPR009057">
    <property type="entry name" value="Homeodomain-like_sf"/>
</dbReference>
<name>A0ABP6JCU9_9ACTN</name>
<dbReference type="RefSeq" id="WP_344491815.1">
    <property type="nucleotide sequence ID" value="NZ_BAAAUD010000013.1"/>
</dbReference>
<dbReference type="Proteomes" id="UP001500403">
    <property type="component" value="Unassembled WGS sequence"/>
</dbReference>
<proteinExistence type="predicted"/>
<evidence type="ECO:0000256" key="1">
    <source>
        <dbReference type="SAM" id="MobiDB-lite"/>
    </source>
</evidence>
<evidence type="ECO:0000259" key="2">
    <source>
        <dbReference type="PROSITE" id="PS51071"/>
    </source>
</evidence>
<evidence type="ECO:0000313" key="3">
    <source>
        <dbReference type="EMBL" id="GAA2929278.1"/>
    </source>
</evidence>